<dbReference type="EMBL" id="QEKT01000005">
    <property type="protein sequence ID" value="PVY84172.1"/>
    <property type="molecule type" value="Genomic_DNA"/>
</dbReference>
<evidence type="ECO:0000256" key="1">
    <source>
        <dbReference type="SAM" id="Phobius"/>
    </source>
</evidence>
<keyword evidence="1" id="KW-1133">Transmembrane helix</keyword>
<accession>A0A2U1D9G1</accession>
<name>A0A2U1D9G1_9LACO</name>
<keyword evidence="1" id="KW-0812">Transmembrane</keyword>
<evidence type="ECO:0000313" key="2">
    <source>
        <dbReference type="EMBL" id="PVY84172.1"/>
    </source>
</evidence>
<feature type="transmembrane region" description="Helical" evidence="1">
    <location>
        <begin position="56"/>
        <end position="77"/>
    </location>
</feature>
<evidence type="ECO:0000313" key="3">
    <source>
        <dbReference type="Proteomes" id="UP000245433"/>
    </source>
</evidence>
<keyword evidence="3" id="KW-1185">Reference proteome</keyword>
<feature type="transmembrane region" description="Helical" evidence="1">
    <location>
        <begin position="89"/>
        <end position="111"/>
    </location>
</feature>
<proteinExistence type="predicted"/>
<reference evidence="2 3" key="1">
    <citation type="submission" date="2018-04" db="EMBL/GenBank/DDBJ databases">
        <title>Genomic Encyclopedia of Type Strains, Phase IV (KMG-IV): sequencing the most valuable type-strain genomes for metagenomic binning, comparative biology and taxonomic classification.</title>
        <authorList>
            <person name="Goeker M."/>
        </authorList>
    </citation>
    <scope>NUCLEOTIDE SEQUENCE [LARGE SCALE GENOMIC DNA]</scope>
    <source>
        <strain evidence="2 3">DSM 28795</strain>
    </source>
</reference>
<evidence type="ECO:0008006" key="4">
    <source>
        <dbReference type="Google" id="ProtNLM"/>
    </source>
</evidence>
<feature type="transmembrane region" description="Helical" evidence="1">
    <location>
        <begin position="6"/>
        <end position="24"/>
    </location>
</feature>
<comment type="caution">
    <text evidence="2">The sequence shown here is derived from an EMBL/GenBank/DDBJ whole genome shotgun (WGS) entry which is preliminary data.</text>
</comment>
<gene>
    <name evidence="2" type="ORF">C7384_10550</name>
</gene>
<organism evidence="2 3">
    <name type="scientific">Convivina intestini</name>
    <dbReference type="NCBI Taxonomy" id="1505726"/>
    <lineage>
        <taxon>Bacteria</taxon>
        <taxon>Bacillati</taxon>
        <taxon>Bacillota</taxon>
        <taxon>Bacilli</taxon>
        <taxon>Lactobacillales</taxon>
        <taxon>Lactobacillaceae</taxon>
        <taxon>Convivina</taxon>
    </lineage>
</organism>
<protein>
    <recommendedName>
        <fullName evidence="4">DUF3397 family protein</fullName>
    </recommendedName>
</protein>
<sequence length="113" mass="13557">MDWKYWALGLLGILILLYFCRHFFRTWRQITFFDLAVFPSWIALYMTMGLAFGVSYLPFILGIWLFLGLVFSWWLLGKDWPVHVFFHKYWQWSALVAILAELVVVIVAIYLKK</sequence>
<dbReference type="Proteomes" id="UP000245433">
    <property type="component" value="Unassembled WGS sequence"/>
</dbReference>
<keyword evidence="1" id="KW-0472">Membrane</keyword>
<dbReference type="AlphaFoldDB" id="A0A2U1D9G1"/>